<feature type="compositionally biased region" description="Polar residues" evidence="1">
    <location>
        <begin position="23"/>
        <end position="41"/>
    </location>
</feature>
<dbReference type="InterPro" id="IPR012338">
    <property type="entry name" value="Beta-lactam/transpept-like"/>
</dbReference>
<dbReference type="GO" id="GO:0008800">
    <property type="term" value="F:beta-lactamase activity"/>
    <property type="evidence" value="ECO:0007669"/>
    <property type="project" value="UniProtKB-EC"/>
</dbReference>
<dbReference type="PROSITE" id="PS51257">
    <property type="entry name" value="PROKAR_LIPOPROTEIN"/>
    <property type="match status" value="1"/>
</dbReference>
<evidence type="ECO:0000313" key="4">
    <source>
        <dbReference type="EMBL" id="GAP29523.1"/>
    </source>
</evidence>
<organism evidence="3 6">
    <name type="scientific">Nocardia seriolae</name>
    <dbReference type="NCBI Taxonomy" id="37332"/>
    <lineage>
        <taxon>Bacteria</taxon>
        <taxon>Bacillati</taxon>
        <taxon>Actinomycetota</taxon>
        <taxon>Actinomycetes</taxon>
        <taxon>Mycobacteriales</taxon>
        <taxon>Nocardiaceae</taxon>
        <taxon>Nocardia</taxon>
    </lineage>
</organism>
<feature type="chain" id="PRO_5044720736" evidence="2">
    <location>
        <begin position="20"/>
        <end position="90"/>
    </location>
</feature>
<proteinExistence type="predicted"/>
<dbReference type="EMBL" id="CP017839">
    <property type="protein sequence ID" value="APB01093.1"/>
    <property type="molecule type" value="Genomic_DNA"/>
</dbReference>
<gene>
    <name evidence="3" type="ORF">NS506_07066</name>
    <name evidence="4" type="ORF">NSK11_contig00058-0017</name>
</gene>
<dbReference type="SUPFAM" id="SSF56601">
    <property type="entry name" value="beta-lactamase/transpeptidase-like"/>
    <property type="match status" value="1"/>
</dbReference>
<dbReference type="PRINTS" id="PR00118">
    <property type="entry name" value="BLACTAMASEA"/>
</dbReference>
<keyword evidence="5" id="KW-1185">Reference proteome</keyword>
<evidence type="ECO:0000313" key="5">
    <source>
        <dbReference type="Proteomes" id="UP000037179"/>
    </source>
</evidence>
<feature type="signal peptide" evidence="2">
    <location>
        <begin position="1"/>
        <end position="19"/>
    </location>
</feature>
<reference evidence="4 5" key="2">
    <citation type="journal article" date="2016" name="Genome Announc.">
        <title>Draft Genome Sequence of Erythromycin- and Oxytetracycline-Sensitive Nocardia seriolae Strain U-1 (NBRC 110359).</title>
        <authorList>
            <person name="Imajoh M."/>
            <person name="Sukeda M."/>
            <person name="Shimizu M."/>
            <person name="Yamane J."/>
            <person name="Ohnishi K."/>
            <person name="Oshima S."/>
        </authorList>
    </citation>
    <scope>NUCLEOTIDE SEQUENCE [LARGE SCALE GENOMIC DNA]</scope>
    <source>
        <strain evidence="4 5">U-1</strain>
    </source>
</reference>
<keyword evidence="3" id="KW-0378">Hydrolase</keyword>
<feature type="region of interest" description="Disordered" evidence="1">
    <location>
        <begin position="23"/>
        <end position="47"/>
    </location>
</feature>
<keyword evidence="2" id="KW-0732">Signal</keyword>
<dbReference type="EMBL" id="BBYQ01000058">
    <property type="protein sequence ID" value="GAP29523.1"/>
    <property type="molecule type" value="Genomic_DNA"/>
</dbReference>
<dbReference type="AlphaFoldDB" id="A0ABC8B4B3"/>
<dbReference type="Proteomes" id="UP000180166">
    <property type="component" value="Chromosome"/>
</dbReference>
<evidence type="ECO:0000313" key="6">
    <source>
        <dbReference type="Proteomes" id="UP000180166"/>
    </source>
</evidence>
<name>A0ABC8B4B3_9NOCA</name>
<dbReference type="InterPro" id="IPR000871">
    <property type="entry name" value="Beta-lactam_class-A"/>
</dbReference>
<dbReference type="EC" id="3.5.2.6" evidence="3"/>
<evidence type="ECO:0000256" key="2">
    <source>
        <dbReference type="SAM" id="SignalP"/>
    </source>
</evidence>
<reference evidence="5" key="1">
    <citation type="submission" date="2015-07" db="EMBL/GenBank/DDBJ databases">
        <title>Nocardia seriolae U-1 whole genome shotgun sequence.</title>
        <authorList>
            <person name="Imajoh M."/>
            <person name="Fukumoto Y."/>
            <person name="Sukeda M."/>
            <person name="Yamane J."/>
            <person name="Yamasaki K."/>
            <person name="Shimizu M."/>
            <person name="Ohnishi K."/>
            <person name="Oshima S."/>
        </authorList>
    </citation>
    <scope>NUCLEOTIDE SEQUENCE [LARGE SCALE GENOMIC DNA]</scope>
    <source>
        <strain evidence="5">U-1</strain>
    </source>
</reference>
<evidence type="ECO:0000256" key="1">
    <source>
        <dbReference type="SAM" id="MobiDB-lite"/>
    </source>
</evidence>
<sequence>MSTLKYGAMASLLFLAPLAAGCDSTSKSDAAQSTSTPSATVVTDDDALRARERDHGARVGLFAVDTGTGRTLGYRQDERFTINSTFKPLA</sequence>
<dbReference type="KEGG" id="nsr:NS506_07066"/>
<protein>
    <submittedName>
        <fullName evidence="3 4">Beta-lactamase</fullName>
        <ecNumber evidence="3">3.5.2.6</ecNumber>
    </submittedName>
</protein>
<dbReference type="RefSeq" id="WP_237088082.1">
    <property type="nucleotide sequence ID" value="NZ_CP017839.1"/>
</dbReference>
<evidence type="ECO:0000313" key="3">
    <source>
        <dbReference type="EMBL" id="APB01093.1"/>
    </source>
</evidence>
<accession>A0ABC8B4B3</accession>
<dbReference type="Gene3D" id="3.40.710.10">
    <property type="entry name" value="DD-peptidase/beta-lactamase superfamily"/>
    <property type="match status" value="1"/>
</dbReference>
<reference evidence="3 6" key="3">
    <citation type="submission" date="2016-10" db="EMBL/GenBank/DDBJ databases">
        <title>Genome sequence of Nocardia seriolae strain EM150506, isolated from Anguila japonica.</title>
        <authorList>
            <person name="Han H.-J."/>
        </authorList>
    </citation>
    <scope>NUCLEOTIDE SEQUENCE [LARGE SCALE GENOMIC DNA]</scope>
    <source>
        <strain evidence="3 6">EM150506</strain>
    </source>
</reference>
<dbReference type="Proteomes" id="UP000037179">
    <property type="component" value="Unassembled WGS sequence"/>
</dbReference>